<feature type="region of interest" description="Disordered" evidence="3">
    <location>
        <begin position="534"/>
        <end position="584"/>
    </location>
</feature>
<dbReference type="InterPro" id="IPR055231">
    <property type="entry name" value="2AA_helical"/>
</dbReference>
<keyword evidence="4" id="KW-0472">Membrane</keyword>
<evidence type="ECO:0000313" key="6">
    <source>
        <dbReference type="Ensembl" id="ENSMMDP00005048687.1"/>
    </source>
</evidence>
<dbReference type="InterPro" id="IPR051023">
    <property type="entry name" value="PP2A_Regulatory_Subunit_A"/>
</dbReference>
<dbReference type="Proteomes" id="UP000472263">
    <property type="component" value="Chromosome 5"/>
</dbReference>
<keyword evidence="7" id="KW-1185">Reference proteome</keyword>
<name>A0A668A5W3_9TELE</name>
<dbReference type="GeneTree" id="ENSGT00950000183066"/>
<dbReference type="SUPFAM" id="SSF48371">
    <property type="entry name" value="ARM repeat"/>
    <property type="match status" value="1"/>
</dbReference>
<dbReference type="Pfam" id="PF22956">
    <property type="entry name" value="VPS15-like_hel"/>
    <property type="match status" value="1"/>
</dbReference>
<protein>
    <recommendedName>
        <fullName evidence="5">Phosphatase 2A Regulatory Subunit A helical domain-containing protein</fullName>
    </recommendedName>
</protein>
<dbReference type="GO" id="GO:0005737">
    <property type="term" value="C:cytoplasm"/>
    <property type="evidence" value="ECO:0007669"/>
    <property type="project" value="TreeGrafter"/>
</dbReference>
<feature type="transmembrane region" description="Helical" evidence="4">
    <location>
        <begin position="877"/>
        <end position="894"/>
    </location>
</feature>
<dbReference type="Gene3D" id="1.25.10.10">
    <property type="entry name" value="Leucine-rich Repeat Variant"/>
    <property type="match status" value="2"/>
</dbReference>
<keyword evidence="4" id="KW-1133">Transmembrane helix</keyword>
<keyword evidence="4" id="KW-0812">Transmembrane</keyword>
<evidence type="ECO:0000313" key="7">
    <source>
        <dbReference type="Proteomes" id="UP000472263"/>
    </source>
</evidence>
<reference evidence="6" key="3">
    <citation type="submission" date="2025-09" db="UniProtKB">
        <authorList>
            <consortium name="Ensembl"/>
        </authorList>
    </citation>
    <scope>IDENTIFICATION</scope>
</reference>
<feature type="domain" description="Phosphatase 2A Regulatory Subunit A helical" evidence="5">
    <location>
        <begin position="99"/>
        <end position="327"/>
    </location>
</feature>
<reference evidence="6" key="1">
    <citation type="submission" date="2019-06" db="EMBL/GenBank/DDBJ databases">
        <authorList>
            <consortium name="Wellcome Sanger Institute Data Sharing"/>
        </authorList>
    </citation>
    <scope>NUCLEOTIDE SEQUENCE [LARGE SCALE GENOMIC DNA]</scope>
</reference>
<keyword evidence="1" id="KW-0677">Repeat</keyword>
<dbReference type="InterPro" id="IPR011989">
    <property type="entry name" value="ARM-like"/>
</dbReference>
<dbReference type="FunFam" id="1.25.10.10:FF:000352">
    <property type="entry name" value="Serine/threonine-protein phosphatase 4 regulatory subunit 1-like"/>
    <property type="match status" value="1"/>
</dbReference>
<dbReference type="InterPro" id="IPR016024">
    <property type="entry name" value="ARM-type_fold"/>
</dbReference>
<evidence type="ECO:0000256" key="4">
    <source>
        <dbReference type="SAM" id="Phobius"/>
    </source>
</evidence>
<dbReference type="Ensembl" id="ENSMMDT00005049642.1">
    <property type="protein sequence ID" value="ENSMMDP00005048687.1"/>
    <property type="gene ID" value="ENSMMDG00005021071.1"/>
</dbReference>
<dbReference type="GO" id="GO:0019888">
    <property type="term" value="F:protein phosphatase regulator activity"/>
    <property type="evidence" value="ECO:0007669"/>
    <property type="project" value="TreeGrafter"/>
</dbReference>
<evidence type="ECO:0000256" key="1">
    <source>
        <dbReference type="ARBA" id="ARBA00022737"/>
    </source>
</evidence>
<dbReference type="PANTHER" id="PTHR10648">
    <property type="entry name" value="SERINE/THREONINE-PROTEIN PHOSPHATASE PP2A 65 KDA REGULATORY SUBUNIT"/>
    <property type="match status" value="1"/>
</dbReference>
<feature type="repeat" description="HEAT" evidence="2">
    <location>
        <begin position="837"/>
        <end position="860"/>
    </location>
</feature>
<gene>
    <name evidence="6" type="primary">ppp4r1l</name>
</gene>
<dbReference type="PROSITE" id="PS50077">
    <property type="entry name" value="HEAT_REPEAT"/>
    <property type="match status" value="2"/>
</dbReference>
<dbReference type="FunFam" id="1.25.10.10:FF:000179">
    <property type="entry name" value="Serine/threonine-protein phosphatase 4 regulatory subunit 1"/>
    <property type="match status" value="1"/>
</dbReference>
<dbReference type="AlphaFoldDB" id="A0A668A5W3"/>
<proteinExistence type="predicted"/>
<reference evidence="6" key="2">
    <citation type="submission" date="2025-08" db="UniProtKB">
        <authorList>
            <consortium name="Ensembl"/>
        </authorList>
    </citation>
    <scope>IDENTIFICATION</scope>
</reference>
<dbReference type="PANTHER" id="PTHR10648:SF7">
    <property type="entry name" value="WW-BINDING DOMAIN-CONTAINING PROTEIN-RELATED"/>
    <property type="match status" value="1"/>
</dbReference>
<accession>A0A668A5W3</accession>
<dbReference type="InterPro" id="IPR021133">
    <property type="entry name" value="HEAT_type_2"/>
</dbReference>
<feature type="region of interest" description="Disordered" evidence="3">
    <location>
        <begin position="399"/>
        <end position="488"/>
    </location>
</feature>
<evidence type="ECO:0000259" key="5">
    <source>
        <dbReference type="Pfam" id="PF22956"/>
    </source>
</evidence>
<evidence type="ECO:0000256" key="3">
    <source>
        <dbReference type="SAM" id="MobiDB-lite"/>
    </source>
</evidence>
<sequence>MVFPSYWLILSGLSLYFEDGHDDLDDFGFDDYGSECDGIRITAFLDAGQDNLTPLGRLEKYAFSENVFNRQIVARGLLDVLREFSDNENDFISVMETVARMSEDGEPTVRAELMEQVPNIAMFLHESRPNFPAAFSRYLVPIVVRYLTDPNNQVRKTSQAALLVLLEQGLISKADMETKVCPVLLDLTEPSSDDDYKIEAVAIMCKLVTMLSRDTVEHLLLLRFCELCSDARLFQVRKVCAANFGDFCSMVGQEATEKLLMSKFFDLCSDSLWGIRKACAECFMIVSNSTSPEVRRTKLSPLFISLISDQSRWVRQAAFQSLGRFISTFANPSSTGLHFREDGTLLEGPSITMATAEVWFCSQTSLCQSDPKGSSQPTRWQFILVKGAILSAEIGCHTERSITHTPPNQDGRATPSPEHMSTSDSEEMHGFGDNPTPAPVEMHKGPAHISPNNNGSPTTTENTKNTKETEQADENFNSFHYWRPPLPDISGELEMLKEEEAEEAEEPHMDDPDVQAQVQVLSAALKAAQLDKVQSEIKASPPEEEQRVEPVPALESCPVQEQGEGKSQTEPQEEQDESPPDSPILNVIPQQLLDQYLSMTDPARAQTVDTEIAKHCAFSLPGVALTLGRQNWHCLKDTYETLATDVQWKVRRTLAFSIHELAVILGDQLTAADLVPIFNGFLKDLDEVRIGVLKHLYDFLKLLHADKRREYLYQLQEFMVTDNSRNWRFRYELAEQLILIIELYSHYDVYDYLRQIALTLCSDKVSEVRWISYKLVVEILQKLYACGAHDLGLNFINELIVRFCHCPKWVGRQAFAFICQAIVEEECMPMEQFAQHLLPSLLSLSSDPVANVRVLVAKALRQSVMEKGKLSALHPSLTHLVVLFFSLIVSLLCWRLSPHFLRNASALSQMSSVF</sequence>
<feature type="repeat" description="HEAT" evidence="2">
    <location>
        <begin position="299"/>
        <end position="337"/>
    </location>
</feature>
<evidence type="ECO:0000256" key="2">
    <source>
        <dbReference type="PROSITE-ProRule" id="PRU00103"/>
    </source>
</evidence>
<organism evidence="6 7">
    <name type="scientific">Myripristis murdjan</name>
    <name type="common">pinecone soldierfish</name>
    <dbReference type="NCBI Taxonomy" id="586833"/>
    <lineage>
        <taxon>Eukaryota</taxon>
        <taxon>Metazoa</taxon>
        <taxon>Chordata</taxon>
        <taxon>Craniata</taxon>
        <taxon>Vertebrata</taxon>
        <taxon>Euteleostomi</taxon>
        <taxon>Actinopterygii</taxon>
        <taxon>Neopterygii</taxon>
        <taxon>Teleostei</taxon>
        <taxon>Neoteleostei</taxon>
        <taxon>Acanthomorphata</taxon>
        <taxon>Holocentriformes</taxon>
        <taxon>Holocentridae</taxon>
        <taxon>Myripristis</taxon>
    </lineage>
</organism>